<dbReference type="InterPro" id="IPR045865">
    <property type="entry name" value="ACT-like_dom_sf"/>
</dbReference>
<keyword evidence="3" id="KW-1185">Reference proteome</keyword>
<dbReference type="OrthoDB" id="5615858at2"/>
<evidence type="ECO:0000313" key="3">
    <source>
        <dbReference type="Proteomes" id="UP000255036"/>
    </source>
</evidence>
<accession>A0A371AWB9</accession>
<dbReference type="InterPro" id="IPR016540">
    <property type="entry name" value="UCP008459"/>
</dbReference>
<comment type="caution">
    <text evidence="2">The sequence shown here is derived from an EMBL/GenBank/DDBJ whole genome shotgun (WGS) entry which is preliminary data.</text>
</comment>
<sequence length="129" mass="14673">MTNLDNSKLRLKVINREFSICKIKNINQVNLNDDFCFVGKTDEELSLVCLSDMLPKDYIECDPGWTGFRIQGILDFSLVGVLSPIAKILTEKQIGIFVVSTFNTDYILVKNHNFLSSKKALEEAGYKFE</sequence>
<dbReference type="RefSeq" id="WP_115481529.1">
    <property type="nucleotide sequence ID" value="NZ_QRCT01000018.1"/>
</dbReference>
<organism evidence="2 3">
    <name type="scientific">Anaerosacchariphilus polymeriproducens</name>
    <dbReference type="NCBI Taxonomy" id="1812858"/>
    <lineage>
        <taxon>Bacteria</taxon>
        <taxon>Bacillati</taxon>
        <taxon>Bacillota</taxon>
        <taxon>Clostridia</taxon>
        <taxon>Lachnospirales</taxon>
        <taxon>Lachnospiraceae</taxon>
        <taxon>Anaerosacchariphilus</taxon>
    </lineage>
</organism>
<proteinExistence type="predicted"/>
<dbReference type="InterPro" id="IPR027795">
    <property type="entry name" value="CASTOR_ACT_dom"/>
</dbReference>
<evidence type="ECO:0000313" key="2">
    <source>
        <dbReference type="EMBL" id="RDU23875.1"/>
    </source>
</evidence>
<feature type="domain" description="CASTOR ACT" evidence="1">
    <location>
        <begin position="61"/>
        <end position="122"/>
    </location>
</feature>
<dbReference type="PIRSF" id="PIRSF008459">
    <property type="entry name" value="UCP008459"/>
    <property type="match status" value="1"/>
</dbReference>
<name>A0A371AWB9_9FIRM</name>
<protein>
    <submittedName>
        <fullName evidence="2">ACT domain-containing protein</fullName>
    </submittedName>
</protein>
<dbReference type="Pfam" id="PF13840">
    <property type="entry name" value="ACT_7"/>
    <property type="match status" value="1"/>
</dbReference>
<dbReference type="AlphaFoldDB" id="A0A371AWB9"/>
<dbReference type="Gene3D" id="3.30.2130.10">
    <property type="entry name" value="VC0802-like"/>
    <property type="match status" value="1"/>
</dbReference>
<dbReference type="SUPFAM" id="SSF55021">
    <property type="entry name" value="ACT-like"/>
    <property type="match status" value="2"/>
</dbReference>
<dbReference type="EMBL" id="QRCT01000018">
    <property type="protein sequence ID" value="RDU23875.1"/>
    <property type="molecule type" value="Genomic_DNA"/>
</dbReference>
<reference evidence="2 3" key="1">
    <citation type="submission" date="2018-07" db="EMBL/GenBank/DDBJ databases">
        <title>Anaerosacharophilus polymeroproducens gen. nov. sp. nov., an anaerobic bacterium isolated from salt field.</title>
        <authorList>
            <person name="Kim W."/>
            <person name="Yang S.-H."/>
            <person name="Oh J."/>
            <person name="Lee J.-H."/>
            <person name="Kwon K.K."/>
        </authorList>
    </citation>
    <scope>NUCLEOTIDE SEQUENCE [LARGE SCALE GENOMIC DNA]</scope>
    <source>
        <strain evidence="2 3">MCWD5</strain>
    </source>
</reference>
<evidence type="ECO:0000259" key="1">
    <source>
        <dbReference type="Pfam" id="PF13840"/>
    </source>
</evidence>
<gene>
    <name evidence="2" type="ORF">DWV06_07270</name>
</gene>
<dbReference type="Proteomes" id="UP000255036">
    <property type="component" value="Unassembled WGS sequence"/>
</dbReference>